<evidence type="ECO:0000256" key="11">
    <source>
        <dbReference type="HAMAP-Rule" id="MF_01393"/>
    </source>
</evidence>
<evidence type="ECO:0000256" key="2">
    <source>
        <dbReference type="ARBA" id="ARBA00006810"/>
    </source>
</evidence>
<evidence type="ECO:0000256" key="5">
    <source>
        <dbReference type="ARBA" id="ARBA00022692"/>
    </source>
</evidence>
<evidence type="ECO:0000256" key="1">
    <source>
        <dbReference type="ARBA" id="ARBA00004141"/>
    </source>
</evidence>
<evidence type="ECO:0000256" key="7">
    <source>
        <dbReference type="ARBA" id="ARBA00022989"/>
    </source>
</evidence>
<dbReference type="GO" id="GO:0046933">
    <property type="term" value="F:proton-transporting ATP synthase activity, rotational mechanism"/>
    <property type="evidence" value="ECO:0007669"/>
    <property type="project" value="UniProtKB-UniRule"/>
</dbReference>
<keyword evidence="9 11" id="KW-0472">Membrane</keyword>
<keyword evidence="8 11" id="KW-0406">Ion transport</keyword>
<feature type="transmembrane region" description="Helical" evidence="11">
    <location>
        <begin position="250"/>
        <end position="275"/>
    </location>
</feature>
<evidence type="ECO:0000256" key="3">
    <source>
        <dbReference type="ARBA" id="ARBA00022448"/>
    </source>
</evidence>
<protein>
    <recommendedName>
        <fullName evidence="11 12">ATP synthase subunit a</fullName>
    </recommendedName>
    <alternativeName>
        <fullName evidence="11">ATP synthase F0 sector subunit a</fullName>
    </alternativeName>
    <alternativeName>
        <fullName evidence="11">F-ATPase subunit 6</fullName>
    </alternativeName>
</protein>
<dbReference type="Proteomes" id="UP000034137">
    <property type="component" value="Unassembled WGS sequence"/>
</dbReference>
<feature type="transmembrane region" description="Helical" evidence="11">
    <location>
        <begin position="98"/>
        <end position="124"/>
    </location>
</feature>
<dbReference type="Gene3D" id="1.20.120.220">
    <property type="entry name" value="ATP synthase, F0 complex, subunit A"/>
    <property type="match status" value="1"/>
</dbReference>
<keyword evidence="10 11" id="KW-0066">ATP synthesis</keyword>
<evidence type="ECO:0000256" key="8">
    <source>
        <dbReference type="ARBA" id="ARBA00023065"/>
    </source>
</evidence>
<keyword evidence="6 11" id="KW-0375">Hydrogen ion transport</keyword>
<evidence type="ECO:0000256" key="6">
    <source>
        <dbReference type="ARBA" id="ARBA00022781"/>
    </source>
</evidence>
<keyword evidence="3 11" id="KW-0813">Transport</keyword>
<proteinExistence type="inferred from homology"/>
<name>A0A0G0T502_9BACT</name>
<evidence type="ECO:0000256" key="9">
    <source>
        <dbReference type="ARBA" id="ARBA00023136"/>
    </source>
</evidence>
<comment type="caution">
    <text evidence="13">The sequence shown here is derived from an EMBL/GenBank/DDBJ whole genome shotgun (WGS) entry which is preliminary data.</text>
</comment>
<keyword evidence="7 11" id="KW-1133">Transmembrane helix</keyword>
<dbReference type="AlphaFoldDB" id="A0A0G0T502"/>
<accession>A0A0G0T502</accession>
<dbReference type="InterPro" id="IPR000568">
    <property type="entry name" value="ATP_synth_F0_asu"/>
</dbReference>
<evidence type="ECO:0000256" key="4">
    <source>
        <dbReference type="ARBA" id="ARBA00022547"/>
    </source>
</evidence>
<gene>
    <name evidence="11" type="primary">atpB</name>
    <name evidence="13" type="ORF">UT64_C0018G0015</name>
</gene>
<feature type="transmembrane region" description="Helical" evidence="11">
    <location>
        <begin position="223"/>
        <end position="243"/>
    </location>
</feature>
<dbReference type="GO" id="GO:0005886">
    <property type="term" value="C:plasma membrane"/>
    <property type="evidence" value="ECO:0007669"/>
    <property type="project" value="UniProtKB-SubCell"/>
</dbReference>
<comment type="similarity">
    <text evidence="2 11 12">Belongs to the ATPase A chain family.</text>
</comment>
<dbReference type="CDD" id="cd00310">
    <property type="entry name" value="ATP-synt_Fo_a_6"/>
    <property type="match status" value="1"/>
</dbReference>
<dbReference type="HAMAP" id="MF_01393">
    <property type="entry name" value="ATP_synth_a_bact"/>
    <property type="match status" value="1"/>
</dbReference>
<dbReference type="PATRIC" id="fig|1618642.3.peg.429"/>
<evidence type="ECO:0000313" key="13">
    <source>
        <dbReference type="EMBL" id="KKR32952.1"/>
    </source>
</evidence>
<keyword evidence="4 11" id="KW-0138">CF(0)</keyword>
<comment type="function">
    <text evidence="11 12">Key component of the proton channel; it plays a direct role in the translocation of protons across the membrane.</text>
</comment>
<dbReference type="PRINTS" id="PR00123">
    <property type="entry name" value="ATPASEA"/>
</dbReference>
<reference evidence="13 14" key="1">
    <citation type="journal article" date="2015" name="Nature">
        <title>rRNA introns, odd ribosomes, and small enigmatic genomes across a large radiation of phyla.</title>
        <authorList>
            <person name="Brown C.T."/>
            <person name="Hug L.A."/>
            <person name="Thomas B.C."/>
            <person name="Sharon I."/>
            <person name="Castelle C.J."/>
            <person name="Singh A."/>
            <person name="Wilkins M.J."/>
            <person name="Williams K.H."/>
            <person name="Banfield J.F."/>
        </authorList>
    </citation>
    <scope>NUCLEOTIDE SEQUENCE [LARGE SCALE GENOMIC DNA]</scope>
</reference>
<evidence type="ECO:0000256" key="10">
    <source>
        <dbReference type="ARBA" id="ARBA00023310"/>
    </source>
</evidence>
<comment type="subcellular location">
    <subcellularLocation>
        <location evidence="11 12">Cell membrane</location>
        <topology evidence="11 12">Multi-pass membrane protein</topology>
    </subcellularLocation>
    <subcellularLocation>
        <location evidence="1">Membrane</location>
        <topology evidence="1">Multi-pass membrane protein</topology>
    </subcellularLocation>
</comment>
<dbReference type="PANTHER" id="PTHR42823:SF3">
    <property type="entry name" value="ATP SYNTHASE SUBUNIT A, CHLOROPLASTIC"/>
    <property type="match status" value="1"/>
</dbReference>
<dbReference type="NCBIfam" id="TIGR01131">
    <property type="entry name" value="ATP_synt_6_or_A"/>
    <property type="match status" value="1"/>
</dbReference>
<dbReference type="GO" id="GO:0042777">
    <property type="term" value="P:proton motive force-driven plasma membrane ATP synthesis"/>
    <property type="evidence" value="ECO:0007669"/>
    <property type="project" value="TreeGrafter"/>
</dbReference>
<dbReference type="PROSITE" id="PS00449">
    <property type="entry name" value="ATPASE_A"/>
    <property type="match status" value="1"/>
</dbReference>
<evidence type="ECO:0000256" key="12">
    <source>
        <dbReference type="RuleBase" id="RU000483"/>
    </source>
</evidence>
<sequence length="281" mass="30814">MSASPKQTNTQEQAEVSHETTLFAEPIAHIGSFTITNSLLTSWITVLILVVFFVSIGRKMKQVPGKLQNVFEILLEEALKLADSVTGARKKTEKFLPITLSLFLFILVNNWLGLLPGFGTIGFIEKAEGHSVFIPLLRGGTADLNTTLAISLFAVVMSHIMGVVAIGAWHHLNKFINIKLISEMAKKVWKEPMLLVVNPIKFFVGIIETIGELAKVASLSFRLFGNIFAGEVLLASMMAIFAYALPLPFIFLEIIVGLVQALVFAILTLAFMSIATTAEEH</sequence>
<feature type="transmembrane region" description="Helical" evidence="11">
    <location>
        <begin position="40"/>
        <end position="57"/>
    </location>
</feature>
<dbReference type="SUPFAM" id="SSF81336">
    <property type="entry name" value="F1F0 ATP synthase subunit A"/>
    <property type="match status" value="1"/>
</dbReference>
<dbReference type="EMBL" id="LBXO01000018">
    <property type="protein sequence ID" value="KKR32952.1"/>
    <property type="molecule type" value="Genomic_DNA"/>
</dbReference>
<dbReference type="InterPro" id="IPR045082">
    <property type="entry name" value="ATP_syn_F0_a_bact/chloroplast"/>
</dbReference>
<dbReference type="InterPro" id="IPR023011">
    <property type="entry name" value="ATP_synth_F0_asu_AS"/>
</dbReference>
<keyword evidence="11" id="KW-1003">Cell membrane</keyword>
<feature type="transmembrane region" description="Helical" evidence="11">
    <location>
        <begin position="144"/>
        <end position="172"/>
    </location>
</feature>
<keyword evidence="5 11" id="KW-0812">Transmembrane</keyword>
<dbReference type="InterPro" id="IPR035908">
    <property type="entry name" value="F0_ATP_A_sf"/>
</dbReference>
<organism evidence="13 14">
    <name type="scientific">Candidatus Falkowbacteria bacterium GW2011_GWF2_39_8</name>
    <dbReference type="NCBI Taxonomy" id="1618642"/>
    <lineage>
        <taxon>Bacteria</taxon>
        <taxon>Candidatus Falkowiibacteriota</taxon>
    </lineage>
</organism>
<evidence type="ECO:0000313" key="14">
    <source>
        <dbReference type="Proteomes" id="UP000034137"/>
    </source>
</evidence>
<dbReference type="PANTHER" id="PTHR42823">
    <property type="entry name" value="ATP SYNTHASE SUBUNIT A, CHLOROPLASTIC"/>
    <property type="match status" value="1"/>
</dbReference>
<dbReference type="GO" id="GO:0045259">
    <property type="term" value="C:proton-transporting ATP synthase complex"/>
    <property type="evidence" value="ECO:0007669"/>
    <property type="project" value="UniProtKB-KW"/>
</dbReference>
<dbReference type="Pfam" id="PF00119">
    <property type="entry name" value="ATP-synt_A"/>
    <property type="match status" value="1"/>
</dbReference>